<dbReference type="AlphaFoldDB" id="A0A1R1X4U2"/>
<dbReference type="Gene3D" id="3.30.420.10">
    <property type="entry name" value="Ribonuclease H-like superfamily/Ribonuclease H"/>
    <property type="match status" value="1"/>
</dbReference>
<sequence>MGLKSLTGFPVAEPASSATASEAIRIIDGVIDHFGIPNSIWCDRNPFDSALFRNFCKNKNIRLDLTPA</sequence>
<dbReference type="InterPro" id="IPR012337">
    <property type="entry name" value="RNaseH-like_sf"/>
</dbReference>
<evidence type="ECO:0000313" key="1">
    <source>
        <dbReference type="EMBL" id="OMJ09620.1"/>
    </source>
</evidence>
<organism evidence="1 2">
    <name type="scientific">Smittium culicis</name>
    <dbReference type="NCBI Taxonomy" id="133412"/>
    <lineage>
        <taxon>Eukaryota</taxon>
        <taxon>Fungi</taxon>
        <taxon>Fungi incertae sedis</taxon>
        <taxon>Zoopagomycota</taxon>
        <taxon>Kickxellomycotina</taxon>
        <taxon>Harpellomycetes</taxon>
        <taxon>Harpellales</taxon>
        <taxon>Legeriomycetaceae</taxon>
        <taxon>Smittium</taxon>
    </lineage>
</organism>
<gene>
    <name evidence="1" type="ORF">AYI69_g10575</name>
</gene>
<dbReference type="InterPro" id="IPR036397">
    <property type="entry name" value="RNaseH_sf"/>
</dbReference>
<name>A0A1R1X4U2_9FUNG</name>
<keyword evidence="2" id="KW-1185">Reference proteome</keyword>
<proteinExistence type="predicted"/>
<comment type="caution">
    <text evidence="1">The sequence shown here is derived from an EMBL/GenBank/DDBJ whole genome shotgun (WGS) entry which is preliminary data.</text>
</comment>
<accession>A0A1R1X4U2</accession>
<dbReference type="EMBL" id="LSSM01006972">
    <property type="protein sequence ID" value="OMJ09620.1"/>
    <property type="molecule type" value="Genomic_DNA"/>
</dbReference>
<dbReference type="SUPFAM" id="SSF53098">
    <property type="entry name" value="Ribonuclease H-like"/>
    <property type="match status" value="1"/>
</dbReference>
<evidence type="ECO:0008006" key="3">
    <source>
        <dbReference type="Google" id="ProtNLM"/>
    </source>
</evidence>
<dbReference type="Proteomes" id="UP000187429">
    <property type="component" value="Unassembled WGS sequence"/>
</dbReference>
<reference evidence="2" key="1">
    <citation type="submission" date="2017-01" db="EMBL/GenBank/DDBJ databases">
        <authorList>
            <person name="Wang Y."/>
            <person name="White M."/>
            <person name="Kvist S."/>
            <person name="Moncalvo J.-M."/>
        </authorList>
    </citation>
    <scope>NUCLEOTIDE SEQUENCE [LARGE SCALE GENOMIC DNA]</scope>
    <source>
        <strain evidence="2">ID-206-W2</strain>
    </source>
</reference>
<dbReference type="GO" id="GO:0003676">
    <property type="term" value="F:nucleic acid binding"/>
    <property type="evidence" value="ECO:0007669"/>
    <property type="project" value="InterPro"/>
</dbReference>
<evidence type="ECO:0000313" key="2">
    <source>
        <dbReference type="Proteomes" id="UP000187429"/>
    </source>
</evidence>
<protein>
    <recommendedName>
        <fullName evidence="3">Integrase catalytic domain-containing protein</fullName>
    </recommendedName>
</protein>